<evidence type="ECO:0000256" key="8">
    <source>
        <dbReference type="ARBA" id="ARBA00022729"/>
    </source>
</evidence>
<dbReference type="SUPFAM" id="SSF57184">
    <property type="entry name" value="Growth factor receptor domain"/>
    <property type="match status" value="10"/>
</dbReference>
<feature type="domain" description="EGF-like" evidence="18">
    <location>
        <begin position="442"/>
        <end position="483"/>
    </location>
</feature>
<evidence type="ECO:0000256" key="7">
    <source>
        <dbReference type="ARBA" id="ARBA00022692"/>
    </source>
</evidence>
<dbReference type="SMART" id="SM00216">
    <property type="entry name" value="VWD"/>
    <property type="match status" value="1"/>
</dbReference>
<comment type="subcellular location">
    <subcellularLocation>
        <location evidence="1">Membrane</location>
    </subcellularLocation>
    <subcellularLocation>
        <location evidence="2">Secreted</location>
        <location evidence="2">Extracellular space</location>
        <location evidence="2">Extracellular matrix</location>
    </subcellularLocation>
</comment>
<feature type="domain" description="VWFD" evidence="21">
    <location>
        <begin position="1832"/>
        <end position="2036"/>
    </location>
</feature>
<evidence type="ECO:0000256" key="16">
    <source>
        <dbReference type="SAM" id="Phobius"/>
    </source>
</evidence>
<keyword evidence="10" id="KW-0106">Calcium</keyword>
<feature type="domain" description="EGF-like" evidence="18">
    <location>
        <begin position="933"/>
        <end position="974"/>
    </location>
</feature>
<feature type="transmembrane region" description="Helical" evidence="16">
    <location>
        <begin position="2519"/>
        <end position="2546"/>
    </location>
</feature>
<dbReference type="InterPro" id="IPR000742">
    <property type="entry name" value="EGF"/>
</dbReference>
<feature type="domain" description="EGF-like" evidence="18">
    <location>
        <begin position="605"/>
        <end position="645"/>
    </location>
</feature>
<evidence type="ECO:0000256" key="6">
    <source>
        <dbReference type="ARBA" id="ARBA00022536"/>
    </source>
</evidence>
<dbReference type="Gene3D" id="2.60.40.10">
    <property type="entry name" value="Immunoglobulins"/>
    <property type="match status" value="1"/>
</dbReference>
<evidence type="ECO:0000256" key="9">
    <source>
        <dbReference type="ARBA" id="ARBA00022737"/>
    </source>
</evidence>
<evidence type="ECO:0000256" key="3">
    <source>
        <dbReference type="ARBA" id="ARBA00006127"/>
    </source>
</evidence>
<dbReference type="InterPro" id="IPR018097">
    <property type="entry name" value="EGF_Ca-bd_CS"/>
</dbReference>
<feature type="domain" description="EGF-like" evidence="18">
    <location>
        <begin position="647"/>
        <end position="684"/>
    </location>
</feature>
<keyword evidence="9" id="KW-0677">Repeat</keyword>
<dbReference type="SUPFAM" id="SSF57196">
    <property type="entry name" value="EGF/Laminin"/>
    <property type="match status" value="7"/>
</dbReference>
<dbReference type="InterPro" id="IPR009030">
    <property type="entry name" value="Growth_fac_rcpt_cys_sf"/>
</dbReference>
<feature type="domain" description="EGF-like" evidence="18">
    <location>
        <begin position="1097"/>
        <end position="1138"/>
    </location>
</feature>
<evidence type="ECO:0000313" key="22">
    <source>
        <dbReference type="EMBL" id="KAE8280346.1"/>
    </source>
</evidence>
<dbReference type="PROSITE" id="PS51233">
    <property type="entry name" value="VWFD"/>
    <property type="match status" value="1"/>
</dbReference>
<feature type="domain" description="EGF-like" evidence="18">
    <location>
        <begin position="1016"/>
        <end position="1056"/>
    </location>
</feature>
<keyword evidence="12 16" id="KW-0472">Membrane</keyword>
<evidence type="ECO:0000256" key="11">
    <source>
        <dbReference type="ARBA" id="ARBA00022989"/>
    </source>
</evidence>
<dbReference type="FunFam" id="2.10.25.10:FF:000038">
    <property type="entry name" value="Fibrillin 2"/>
    <property type="match status" value="18"/>
</dbReference>
<evidence type="ECO:0000256" key="2">
    <source>
        <dbReference type="ARBA" id="ARBA00004498"/>
    </source>
</evidence>
<dbReference type="GO" id="GO:0030855">
    <property type="term" value="P:epithelial cell differentiation"/>
    <property type="evidence" value="ECO:0007669"/>
    <property type="project" value="UniProtKB-ARBA"/>
</dbReference>
<feature type="domain" description="EGF-like" evidence="18">
    <location>
        <begin position="1057"/>
        <end position="1096"/>
    </location>
</feature>
<dbReference type="Pfam" id="PF23263">
    <property type="entry name" value="C8-3_MUC4"/>
    <property type="match status" value="1"/>
</dbReference>
<evidence type="ECO:0000259" key="19">
    <source>
        <dbReference type="PROSITE" id="PS50856"/>
    </source>
</evidence>
<dbReference type="Pfam" id="PF12661">
    <property type="entry name" value="hEGF"/>
    <property type="match status" value="1"/>
</dbReference>
<evidence type="ECO:0000256" key="17">
    <source>
        <dbReference type="SAM" id="SignalP"/>
    </source>
</evidence>
<dbReference type="InterPro" id="IPR049883">
    <property type="entry name" value="NOTCH1_EGF-like"/>
</dbReference>
<dbReference type="Pfam" id="PF12947">
    <property type="entry name" value="EGF_3"/>
    <property type="match status" value="13"/>
</dbReference>
<evidence type="ECO:0000256" key="12">
    <source>
        <dbReference type="ARBA" id="ARBA00023136"/>
    </source>
</evidence>
<dbReference type="EMBL" id="REGW02000021">
    <property type="protein sequence ID" value="KAE8280346.1"/>
    <property type="molecule type" value="Genomic_DNA"/>
</dbReference>
<feature type="domain" description="EGF-like" evidence="18">
    <location>
        <begin position="852"/>
        <end position="891"/>
    </location>
</feature>
<dbReference type="FunFam" id="2.10.25.10:FF:000555">
    <property type="entry name" value="Dumpy, isoform I"/>
    <property type="match status" value="1"/>
</dbReference>
<feature type="domain" description="EGF-like" evidence="18">
    <location>
        <begin position="767"/>
        <end position="807"/>
    </location>
</feature>
<dbReference type="PANTHER" id="PTHR24050">
    <property type="entry name" value="PA14 DOMAIN-CONTAINING PROTEIN"/>
    <property type="match status" value="1"/>
</dbReference>
<dbReference type="Gene3D" id="2.10.25.10">
    <property type="entry name" value="Laminin"/>
    <property type="match status" value="37"/>
</dbReference>
<feature type="domain" description="EGF-like" evidence="18">
    <location>
        <begin position="35"/>
        <end position="75"/>
    </location>
</feature>
<dbReference type="InterPro" id="IPR000152">
    <property type="entry name" value="EGF-type_Asp/Asn_hydroxyl_site"/>
</dbReference>
<feature type="domain" description="EGF-like" evidence="18">
    <location>
        <begin position="76"/>
        <end position="116"/>
    </location>
</feature>
<accession>A0A6G0HN00</accession>
<feature type="domain" description="EGF-like" evidence="18">
    <location>
        <begin position="402"/>
        <end position="441"/>
    </location>
</feature>
<dbReference type="GO" id="GO:0016020">
    <property type="term" value="C:membrane"/>
    <property type="evidence" value="ECO:0007669"/>
    <property type="project" value="UniProtKB-SubCell"/>
</dbReference>
<dbReference type="InterPro" id="IPR024731">
    <property type="entry name" value="NELL2-like_EGF"/>
</dbReference>
<feature type="domain" description="EGF-like" evidence="18">
    <location>
        <begin position="1139"/>
        <end position="1181"/>
    </location>
</feature>
<evidence type="ECO:0000259" key="20">
    <source>
        <dbReference type="PROSITE" id="PS51220"/>
    </source>
</evidence>
<feature type="domain" description="AMOP" evidence="19">
    <location>
        <begin position="1680"/>
        <end position="1812"/>
    </location>
</feature>
<feature type="domain" description="EGF-like" evidence="18">
    <location>
        <begin position="363"/>
        <end position="399"/>
    </location>
</feature>
<feature type="domain" description="NIDO" evidence="20">
    <location>
        <begin position="1514"/>
        <end position="1670"/>
    </location>
</feature>
<keyword evidence="5" id="KW-0272">Extracellular matrix</keyword>
<feature type="domain" description="EGF-like" evidence="18">
    <location>
        <begin position="323"/>
        <end position="360"/>
    </location>
</feature>
<sequence>MKDSNTIRRRRNMRFPLVWLISLFSMLEYCCAVADPKECEAAGTKCHIHGECMKFQNNFTCSCLIGYTGDGLLCNDIDECLSGLHRCHPKAHCNNTLGSYSCVCPSGYVGDGTKCEDIDECQKDNGGCHAGAICTNNEGGRQCKCKAGFRGNGFQCIDIDECADWKNCHWNATCTNNPGSYVCTCNAGYKGNGNYLCLDIDECSETPHVCSSSLGYKGCKNLPGSYHCTCSQGFESNGKSCVDINECASNICSLSAKCINTEGSYQCTCKSGFVGNGLTCADINECIDKNNECDPNAACINRLGSYDCSCTEGFEGDGRLCNDINECANPNTCPSTTTCVNTGGSYYCDCGSGFVFNISECHDIDECAEGQCSRYATCTNLPGTFSCECAAGYSGDGFSCVDIDECLDKPCHSIALCSNFPGSYNCTCRVGYSGDGVTQCNDVDECLVDNGGCRNKAKCLNNQGSFSCLCESGFILVNKTICQDINECIELNPCGVNEECKNIDGSFKCPCRVGFYRPASNMDCVDTDECKDNPCHVNATCLNTIGSHTCTCKPGFTANGTQCEDIDECSLESTCDAQALCSNFIGDFSCSCHLGFKGDGFFCEDVDECTLSDTICPAFSKCVNSPGAHVCSCLNGTVAFNDTCVPPSPSCKPACHSQGLCHLSPSGYQCVCDLGYMGNGLTCSDIDECQRENICPGNKTECINTPGSFSCVCKNGYILNGTQCFDVDECETGKHECSEFAQCNNTIGSYECTCLNGFTGDGKNCSDFDECQVQNGGCHPDASCTNMDGFFYCDCPPGMEGNGFDCQDVNECEENTTLPHNCSAEALCNNTNGSYICECQDGYHGDGFVCEDVDECQLATACSRNMTCSNLPGSYSCSCILDMVYDKGTCVSEETCLNDTNVCHPLAQCTLHQGSFYCQCLSGYEGNGIECWDIDECDQSQKQVCPAFSNCINTNGSYICECWEGFQDNGTHCEDKDECVTGNFTCPDNSTCANIEGSYECTCDLGFSGNDSLCLDIDECSLGLILCPNFSNCLNTDGSFVCECWEGYQDNSIGCEDINECLLNSTCPEYSTCININGSFMCDCDSGFSSMDDLCVDNDECSDMQLGELCTNGTCINAIGSYYCDCNKGFWSNGTECVDIDECLDSLNNSVCQTYSTCINIPGSYHCPCNEGFILNGTECQDVDECQNPDGAPCSAHSLCNNTVGSFFCVCSPGYKPTGLACEDIDECRDNTTCRFDQVCTNLPGAYKCSCPLGYHEEKQACVDTNECENSPCDPLARCWNTPGSFSCHCPLGLTGNGSWCEDVNECDAKPCHPQNARCHNTLGSFVCVCVPGFVSIGPLCVDLDECQQANGQCHFAATCLNHVGGFKCSCSRGWNATKNNGLGKEGCVDLDECMSPITCPGQTSCTNLPGSYKCSCPQNSTVCRMMTQTESNLYPFGAEVGDKGIKMDTEDGNSPYITPPMGFPFMGKLYDRVYFSDNGLVQFQSVAENEQYLFPAPSANGFPDNMSVSLLAAFWDDADLTKGDGQLLYQEYHELEMSDVYSQTVFNRTADEVTNFEKSKNNPAFTPSWILKITWDHVMPVSYQKINFSETNTFQCILTTDGARSFALLRYGDMHWGPGQRLYHNAIIGYTDGNSSHKEPTIPPENIFGPGGRYRPQETKGFMGKLGRLVYDFSRPVGSDVDPGIRCKAWALQEPNPAEWTKGLYSCPCTRTQALEDLSFLQETADPGSRVQKLSSERWGGAEGHIFYYILSNRYGSGKRCVYQPDGPLLAGYNERYFSGHSVQKHIDEDLLPFQWCCIESPLCHLYLNKRPLDRCQGYSWDSQAKKATKGTAMVYGSLHFITFDGTGYSFRALGEFVILRLSSDTGSNIFTLQGQTDKLHTDAEGIVEVPVVVRMAAFHQGIGKIEWRRVDKGDGLEVFVDDLKVPVTVGTVHMGKDFAVRCVSLSRCAVVYAGGLHVVVWQVVGQNQLAAMVEVPQTFYNRTVGLMGFWSTSRADDFLMSDGRILPSAGLKLPSEKRLHDFGMSWAVPVPESLLFSPPALVQLEPVSSESLMKNVSPAETEELRKICKGSMQCVYDTLASGSSDLGLQTLDAEQNYENLAMIYGNMPPIVTGPTVIRCKVNSTVNIQIDAQDPNGDLITYSLLFPRPPRASISGATGLLTWTLLTTQPVKLTIKVSDKVTSSLFTPVLRICNCLNGGTCQYDSVTENHQQGKFQVVGCLCPKGFSGKFCGKTPDVCQGKPCFQGVQCQSKSEPDQFTCGECPINTVSGGKEGYKCFEHDLCAPPYPFPCHKDAICDSIKHDYSCSCKTGFTGDGYNCTDIDECADLSACPSAKFECQNKPGSFDCFCRYQNSRNTDGCGDSANPPGWNVFNVSMVWKKKGSDGLKQLVNILSTGFKNKFYNASKVPAHSSNPDVSEYRINVSSDTPHWYIRDFLGRASREYEISAVEVDDLDECKAKEAVCVRSALCSNTYGGYRCLCNGTTDVDETQSCVLGEDLSMFYIHPIDREEVKDNKPNLVLALVLGIGIPLLLLLILAALACLCCCKKTVTGDLPPLMPDYIQEQHNPPPFNYSDPALHYMTHYSPRIIDNITPRQRLR</sequence>
<evidence type="ECO:0000256" key="15">
    <source>
        <dbReference type="PROSITE-ProRule" id="PRU00076"/>
    </source>
</evidence>
<feature type="domain" description="EGF-like" evidence="18">
    <location>
        <begin position="685"/>
        <end position="725"/>
    </location>
</feature>
<dbReference type="PROSITE" id="PS50026">
    <property type="entry name" value="EGF_3"/>
    <property type="match status" value="35"/>
</dbReference>
<evidence type="ECO:0000256" key="4">
    <source>
        <dbReference type="ARBA" id="ARBA00022525"/>
    </source>
</evidence>
<feature type="domain" description="EGF-like" evidence="18">
    <location>
        <begin position="892"/>
        <end position="930"/>
    </location>
</feature>
<dbReference type="SMART" id="SM00181">
    <property type="entry name" value="EGF"/>
    <property type="match status" value="38"/>
</dbReference>
<feature type="domain" description="EGF-like" evidence="18">
    <location>
        <begin position="808"/>
        <end position="851"/>
    </location>
</feature>
<dbReference type="PROSITE" id="PS00010">
    <property type="entry name" value="ASX_HYDROXYL"/>
    <property type="match status" value="29"/>
</dbReference>
<evidence type="ECO:0000256" key="13">
    <source>
        <dbReference type="ARBA" id="ARBA00023157"/>
    </source>
</evidence>
<feature type="domain" description="EGF-like" evidence="18">
    <location>
        <begin position="1224"/>
        <end position="1263"/>
    </location>
</feature>
<dbReference type="InterPro" id="IPR001846">
    <property type="entry name" value="VWF_type-D"/>
</dbReference>
<feature type="signal peptide" evidence="17">
    <location>
        <begin position="1"/>
        <end position="32"/>
    </location>
</feature>
<dbReference type="Pfam" id="PF07645">
    <property type="entry name" value="EGF_CA"/>
    <property type="match status" value="21"/>
</dbReference>
<organism evidence="22 23">
    <name type="scientific">Larimichthys crocea</name>
    <name type="common">Large yellow croaker</name>
    <name type="synonym">Pseudosciaena crocea</name>
    <dbReference type="NCBI Taxonomy" id="215358"/>
    <lineage>
        <taxon>Eukaryota</taxon>
        <taxon>Metazoa</taxon>
        <taxon>Chordata</taxon>
        <taxon>Craniata</taxon>
        <taxon>Vertebrata</taxon>
        <taxon>Euteleostomi</taxon>
        <taxon>Actinopterygii</taxon>
        <taxon>Neopterygii</taxon>
        <taxon>Teleostei</taxon>
        <taxon>Neoteleostei</taxon>
        <taxon>Acanthomorphata</taxon>
        <taxon>Eupercaria</taxon>
        <taxon>Sciaenidae</taxon>
        <taxon>Larimichthys</taxon>
    </lineage>
</organism>
<keyword evidence="13 15" id="KW-1015">Disulfide bond</keyword>
<dbReference type="FunFam" id="2.10.25.10:FF:000506">
    <property type="entry name" value="Adhesion G protein-coupled receptor E1"/>
    <property type="match status" value="1"/>
</dbReference>
<name>A0A6G0HN00_LARCR</name>
<feature type="domain" description="EGF-like" evidence="18">
    <location>
        <begin position="158"/>
        <end position="198"/>
    </location>
</feature>
<feature type="domain" description="EGF-like" evidence="18">
    <location>
        <begin position="975"/>
        <end position="1015"/>
    </location>
</feature>
<feature type="domain" description="EGF-like" evidence="18">
    <location>
        <begin position="484"/>
        <end position="521"/>
    </location>
</feature>
<proteinExistence type="inferred from homology"/>
<evidence type="ECO:0000256" key="1">
    <source>
        <dbReference type="ARBA" id="ARBA00004370"/>
    </source>
</evidence>
<dbReference type="CDD" id="cd00054">
    <property type="entry name" value="EGF_CA"/>
    <property type="match status" value="28"/>
</dbReference>
<dbReference type="SMART" id="SM00723">
    <property type="entry name" value="AMOP"/>
    <property type="match status" value="1"/>
</dbReference>
<dbReference type="GO" id="GO:0007160">
    <property type="term" value="P:cell-matrix adhesion"/>
    <property type="evidence" value="ECO:0007669"/>
    <property type="project" value="InterPro"/>
</dbReference>
<dbReference type="InterPro" id="IPR005533">
    <property type="entry name" value="AMOP_dom"/>
</dbReference>
<dbReference type="PROSITE" id="PS00022">
    <property type="entry name" value="EGF_1"/>
    <property type="match status" value="1"/>
</dbReference>
<comment type="similarity">
    <text evidence="3">Belongs to the fibulin family.</text>
</comment>
<feature type="domain" description="EGF-like" evidence="18">
    <location>
        <begin position="1390"/>
        <end position="1425"/>
    </location>
</feature>
<dbReference type="GO" id="GO:0071944">
    <property type="term" value="C:cell periphery"/>
    <property type="evidence" value="ECO:0007669"/>
    <property type="project" value="UniProtKB-ARBA"/>
</dbReference>
<feature type="domain" description="EGF-like" evidence="18">
    <location>
        <begin position="1264"/>
        <end position="1302"/>
    </location>
</feature>
<evidence type="ECO:0000259" key="21">
    <source>
        <dbReference type="PROSITE" id="PS51233"/>
    </source>
</evidence>
<evidence type="ECO:0000313" key="23">
    <source>
        <dbReference type="Proteomes" id="UP000424527"/>
    </source>
</evidence>
<feature type="domain" description="EGF-like" evidence="18">
    <location>
        <begin position="243"/>
        <end position="281"/>
    </location>
</feature>
<feature type="domain" description="EGF-like" evidence="18">
    <location>
        <begin position="282"/>
        <end position="322"/>
    </location>
</feature>
<dbReference type="InterPro" id="IPR001881">
    <property type="entry name" value="EGF-like_Ca-bd_dom"/>
</dbReference>
<dbReference type="PROSITE" id="PS01187">
    <property type="entry name" value="EGF_CA"/>
    <property type="match status" value="10"/>
</dbReference>
<feature type="domain" description="EGF-like" evidence="18">
    <location>
        <begin position="199"/>
        <end position="242"/>
    </location>
</feature>
<dbReference type="FunFam" id="2.10.25.10:FF:000014">
    <property type="entry name" value="Latent-transforming growth factor beta-binding protein 3"/>
    <property type="match status" value="3"/>
</dbReference>
<evidence type="ECO:0000256" key="14">
    <source>
        <dbReference type="ARBA" id="ARBA00023180"/>
    </source>
</evidence>
<dbReference type="GO" id="GO:0048731">
    <property type="term" value="P:system development"/>
    <property type="evidence" value="ECO:0007669"/>
    <property type="project" value="UniProtKB-ARBA"/>
</dbReference>
<dbReference type="Pfam" id="PF12662">
    <property type="entry name" value="cEGF"/>
    <property type="match status" value="1"/>
</dbReference>
<evidence type="ECO:0000256" key="5">
    <source>
        <dbReference type="ARBA" id="ARBA00022530"/>
    </source>
</evidence>
<feature type="disulfide bond" evidence="15">
    <location>
        <begin position="651"/>
        <end position="661"/>
    </location>
</feature>
<dbReference type="InterPro" id="IPR003886">
    <property type="entry name" value="NIDO_dom"/>
</dbReference>
<evidence type="ECO:0000259" key="18">
    <source>
        <dbReference type="PROSITE" id="PS50026"/>
    </source>
</evidence>
<keyword evidence="11 16" id="KW-1133">Transmembrane helix</keyword>
<feature type="domain" description="EGF-like" evidence="18">
    <location>
        <begin position="726"/>
        <end position="766"/>
    </location>
</feature>
<dbReference type="PROSITE" id="PS51220">
    <property type="entry name" value="NIDO"/>
    <property type="match status" value="1"/>
</dbReference>
<dbReference type="InterPro" id="IPR026823">
    <property type="entry name" value="cEGF"/>
</dbReference>
<dbReference type="InterPro" id="IPR013783">
    <property type="entry name" value="Ig-like_fold"/>
</dbReference>
<keyword evidence="7 16" id="KW-0812">Transmembrane</keyword>
<reference evidence="22 23" key="1">
    <citation type="submission" date="2019-07" db="EMBL/GenBank/DDBJ databases">
        <title>Chromosome genome assembly for large yellow croaker.</title>
        <authorList>
            <person name="Xiao S."/>
        </authorList>
    </citation>
    <scope>NUCLEOTIDE SEQUENCE [LARGE SCALE GENOMIC DNA]</scope>
    <source>
        <strain evidence="22">JMULYC20181020</strain>
        <tissue evidence="22">Muscle</tissue>
    </source>
</reference>
<keyword evidence="8 17" id="KW-0732">Signal</keyword>
<dbReference type="SMART" id="SM00539">
    <property type="entry name" value="NIDO"/>
    <property type="match status" value="1"/>
</dbReference>
<dbReference type="Pfam" id="PF06119">
    <property type="entry name" value="NIDO"/>
    <property type="match status" value="1"/>
</dbReference>
<comment type="caution">
    <text evidence="15">Lacks conserved residue(s) required for the propagation of feature annotation.</text>
</comment>
<dbReference type="InterPro" id="IPR056619">
    <property type="entry name" value="C8-3_MUC4"/>
</dbReference>
<evidence type="ECO:0000256" key="10">
    <source>
        <dbReference type="ARBA" id="ARBA00022837"/>
    </source>
</evidence>
<protein>
    <submittedName>
        <fullName evidence="22">Protein mesh</fullName>
    </submittedName>
</protein>
<feature type="domain" description="EGF-like" evidence="18">
    <location>
        <begin position="1182"/>
        <end position="1223"/>
    </location>
</feature>
<keyword evidence="23" id="KW-1185">Reference proteome</keyword>
<keyword evidence="4" id="KW-0964">Secreted</keyword>
<comment type="caution">
    <text evidence="22">The sequence shown here is derived from an EMBL/GenBank/DDBJ whole genome shotgun (WGS) entry which is preliminary data.</text>
</comment>
<dbReference type="Proteomes" id="UP000424527">
    <property type="component" value="Unassembled WGS sequence"/>
</dbReference>
<dbReference type="InterPro" id="IPR013032">
    <property type="entry name" value="EGF-like_CS"/>
</dbReference>
<dbReference type="SMART" id="SM00179">
    <property type="entry name" value="EGF_CA"/>
    <property type="match status" value="37"/>
</dbReference>
<feature type="domain" description="EGF-like" evidence="18">
    <location>
        <begin position="1343"/>
        <end position="1381"/>
    </location>
</feature>
<dbReference type="PANTHER" id="PTHR24050:SF28">
    <property type="entry name" value="UROMODULIN-LIKE"/>
    <property type="match status" value="1"/>
</dbReference>
<dbReference type="PROSITE" id="PS50856">
    <property type="entry name" value="AMOP"/>
    <property type="match status" value="1"/>
</dbReference>
<feature type="domain" description="EGF-like" evidence="18">
    <location>
        <begin position="117"/>
        <end position="155"/>
    </location>
</feature>
<feature type="domain" description="EGF-like" evidence="18">
    <location>
        <begin position="526"/>
        <end position="564"/>
    </location>
</feature>
<feature type="domain" description="EGF-like" evidence="18">
    <location>
        <begin position="2280"/>
        <end position="2321"/>
    </location>
</feature>
<feature type="domain" description="EGF-like" evidence="18">
    <location>
        <begin position="1303"/>
        <end position="1342"/>
    </location>
</feature>
<dbReference type="GO" id="GO:0005509">
    <property type="term" value="F:calcium ion binding"/>
    <property type="evidence" value="ECO:0007669"/>
    <property type="project" value="InterPro"/>
</dbReference>
<gene>
    <name evidence="22" type="ORF">D5F01_LYC20906</name>
</gene>
<keyword evidence="6 15" id="KW-0245">EGF-like domain</keyword>
<dbReference type="PROSITE" id="PS01186">
    <property type="entry name" value="EGF_2"/>
    <property type="match status" value="25"/>
</dbReference>
<keyword evidence="14" id="KW-0325">Glycoprotein</keyword>
<dbReference type="InterPro" id="IPR052235">
    <property type="entry name" value="Nephronectin_domain"/>
</dbReference>
<feature type="domain" description="EGF-like" evidence="18">
    <location>
        <begin position="565"/>
        <end position="604"/>
    </location>
</feature>
<feature type="chain" id="PRO_5026262210" evidence="17">
    <location>
        <begin position="33"/>
        <end position="2599"/>
    </location>
</feature>